<sequence length="63" mass="6818">MFVVLAALAVILGLFVLLARRIRRRGLTGGVVSVAEEIYRPSAQRSRVVIQAEVRAEAGTPDV</sequence>
<name>A0ABP8D195_9ACTN</name>
<protein>
    <submittedName>
        <fullName evidence="1">Uncharacterized protein</fullName>
    </submittedName>
</protein>
<accession>A0ABP8D195</accession>
<dbReference type="RefSeq" id="WP_345122596.1">
    <property type="nucleotide sequence ID" value="NZ_BAABAT010000003.1"/>
</dbReference>
<gene>
    <name evidence="1" type="ORF">GCM10022255_014530</name>
</gene>
<keyword evidence="2" id="KW-1185">Reference proteome</keyword>
<dbReference type="Proteomes" id="UP001500620">
    <property type="component" value="Unassembled WGS sequence"/>
</dbReference>
<evidence type="ECO:0000313" key="2">
    <source>
        <dbReference type="Proteomes" id="UP001500620"/>
    </source>
</evidence>
<proteinExistence type="predicted"/>
<comment type="caution">
    <text evidence="1">The sequence shown here is derived from an EMBL/GenBank/DDBJ whole genome shotgun (WGS) entry which is preliminary data.</text>
</comment>
<evidence type="ECO:0000313" key="1">
    <source>
        <dbReference type="EMBL" id="GAA4245788.1"/>
    </source>
</evidence>
<reference evidence="2" key="1">
    <citation type="journal article" date="2019" name="Int. J. Syst. Evol. Microbiol.">
        <title>The Global Catalogue of Microorganisms (GCM) 10K type strain sequencing project: providing services to taxonomists for standard genome sequencing and annotation.</title>
        <authorList>
            <consortium name="The Broad Institute Genomics Platform"/>
            <consortium name="The Broad Institute Genome Sequencing Center for Infectious Disease"/>
            <person name="Wu L."/>
            <person name="Ma J."/>
        </authorList>
    </citation>
    <scope>NUCLEOTIDE SEQUENCE [LARGE SCALE GENOMIC DNA]</scope>
    <source>
        <strain evidence="2">JCM 17441</strain>
    </source>
</reference>
<organism evidence="1 2">
    <name type="scientific">Dactylosporangium darangshiense</name>
    <dbReference type="NCBI Taxonomy" id="579108"/>
    <lineage>
        <taxon>Bacteria</taxon>
        <taxon>Bacillati</taxon>
        <taxon>Actinomycetota</taxon>
        <taxon>Actinomycetes</taxon>
        <taxon>Micromonosporales</taxon>
        <taxon>Micromonosporaceae</taxon>
        <taxon>Dactylosporangium</taxon>
    </lineage>
</organism>
<dbReference type="EMBL" id="BAABAT010000003">
    <property type="protein sequence ID" value="GAA4245788.1"/>
    <property type="molecule type" value="Genomic_DNA"/>
</dbReference>